<organism evidence="1 2">
    <name type="scientific">Auriscalpium vulgare</name>
    <dbReference type="NCBI Taxonomy" id="40419"/>
    <lineage>
        <taxon>Eukaryota</taxon>
        <taxon>Fungi</taxon>
        <taxon>Dikarya</taxon>
        <taxon>Basidiomycota</taxon>
        <taxon>Agaricomycotina</taxon>
        <taxon>Agaricomycetes</taxon>
        <taxon>Russulales</taxon>
        <taxon>Auriscalpiaceae</taxon>
        <taxon>Auriscalpium</taxon>
    </lineage>
</organism>
<protein>
    <submittedName>
        <fullName evidence="1">Uncharacterized protein</fullName>
    </submittedName>
</protein>
<keyword evidence="2" id="KW-1185">Reference proteome</keyword>
<reference evidence="1" key="1">
    <citation type="submission" date="2021-02" db="EMBL/GenBank/DDBJ databases">
        <authorList>
            <consortium name="DOE Joint Genome Institute"/>
            <person name="Ahrendt S."/>
            <person name="Looney B.P."/>
            <person name="Miyauchi S."/>
            <person name="Morin E."/>
            <person name="Drula E."/>
            <person name="Courty P.E."/>
            <person name="Chicoki N."/>
            <person name="Fauchery L."/>
            <person name="Kohler A."/>
            <person name="Kuo A."/>
            <person name="Labutti K."/>
            <person name="Pangilinan J."/>
            <person name="Lipzen A."/>
            <person name="Riley R."/>
            <person name="Andreopoulos W."/>
            <person name="He G."/>
            <person name="Johnson J."/>
            <person name="Barry K.W."/>
            <person name="Grigoriev I.V."/>
            <person name="Nagy L."/>
            <person name="Hibbett D."/>
            <person name="Henrissat B."/>
            <person name="Matheny P.B."/>
            <person name="Labbe J."/>
            <person name="Martin F."/>
        </authorList>
    </citation>
    <scope>NUCLEOTIDE SEQUENCE</scope>
    <source>
        <strain evidence="1">FP105234-sp</strain>
    </source>
</reference>
<accession>A0ACB8S2N8</accession>
<name>A0ACB8S2N8_9AGAM</name>
<gene>
    <name evidence="1" type="ORF">FA95DRAFT_1676490</name>
</gene>
<dbReference type="Proteomes" id="UP000814033">
    <property type="component" value="Unassembled WGS sequence"/>
</dbReference>
<evidence type="ECO:0000313" key="2">
    <source>
        <dbReference type="Proteomes" id="UP000814033"/>
    </source>
</evidence>
<dbReference type="EMBL" id="MU275858">
    <property type="protein sequence ID" value="KAI0050814.1"/>
    <property type="molecule type" value="Genomic_DNA"/>
</dbReference>
<comment type="caution">
    <text evidence="1">The sequence shown here is derived from an EMBL/GenBank/DDBJ whole genome shotgun (WGS) entry which is preliminary data.</text>
</comment>
<sequence>MMEDFSLDISECGLDGVPGRILGHQSAILPTPAISTHAPTSGTRHVKLTGYRLFNMALAIAVATAKAVLSYKGFSTAPVALEWIFGGAGAVGLYYLGFYETVQPPLWPWFFHEDHSDVVVLHLLRFLAHAVQFDDGVAFFVLLPSFYALARFISMLRAHGVAEILMLLLFLTSSVILYVSYKRSVKALRELVLLTQPGQSLKAIVLDYGTENRRGVCYAHTERVASCLGFICALSLYCTISYLGLDWLFPSHSRIENASSAR</sequence>
<proteinExistence type="predicted"/>
<evidence type="ECO:0000313" key="1">
    <source>
        <dbReference type="EMBL" id="KAI0050814.1"/>
    </source>
</evidence>
<reference evidence="1" key="2">
    <citation type="journal article" date="2022" name="New Phytol.">
        <title>Evolutionary transition to the ectomycorrhizal habit in the genomes of a hyperdiverse lineage of mushroom-forming fungi.</title>
        <authorList>
            <person name="Looney B."/>
            <person name="Miyauchi S."/>
            <person name="Morin E."/>
            <person name="Drula E."/>
            <person name="Courty P.E."/>
            <person name="Kohler A."/>
            <person name="Kuo A."/>
            <person name="LaButti K."/>
            <person name="Pangilinan J."/>
            <person name="Lipzen A."/>
            <person name="Riley R."/>
            <person name="Andreopoulos W."/>
            <person name="He G."/>
            <person name="Johnson J."/>
            <person name="Nolan M."/>
            <person name="Tritt A."/>
            <person name="Barry K.W."/>
            <person name="Grigoriev I.V."/>
            <person name="Nagy L.G."/>
            <person name="Hibbett D."/>
            <person name="Henrissat B."/>
            <person name="Matheny P.B."/>
            <person name="Labbe J."/>
            <person name="Martin F.M."/>
        </authorList>
    </citation>
    <scope>NUCLEOTIDE SEQUENCE</scope>
    <source>
        <strain evidence="1">FP105234-sp</strain>
    </source>
</reference>